<dbReference type="OrthoDB" id="10264149at2759"/>
<name>A0A9N9JQM1_9GLOM</name>
<feature type="non-terminal residue" evidence="3">
    <location>
        <position position="147"/>
    </location>
</feature>
<feature type="domain" description="PI4-kinase N-terminal" evidence="2">
    <location>
        <begin position="49"/>
        <end position="142"/>
    </location>
</feature>
<dbReference type="Pfam" id="PF19274">
    <property type="entry name" value="PI4K_N"/>
    <property type="match status" value="1"/>
</dbReference>
<accession>A0A9N9JQM1</accession>
<keyword evidence="4" id="KW-1185">Reference proteome</keyword>
<organism evidence="3 4">
    <name type="scientific">Racocetra fulgida</name>
    <dbReference type="NCBI Taxonomy" id="60492"/>
    <lineage>
        <taxon>Eukaryota</taxon>
        <taxon>Fungi</taxon>
        <taxon>Fungi incertae sedis</taxon>
        <taxon>Mucoromycota</taxon>
        <taxon>Glomeromycotina</taxon>
        <taxon>Glomeromycetes</taxon>
        <taxon>Diversisporales</taxon>
        <taxon>Gigasporaceae</taxon>
        <taxon>Racocetra</taxon>
    </lineage>
</organism>
<comment type="similarity">
    <text evidence="1">Belongs to the PI3/PI4-kinase family. Type III PI4K subfamily.</text>
</comment>
<evidence type="ECO:0000313" key="3">
    <source>
        <dbReference type="EMBL" id="CAG8792649.1"/>
    </source>
</evidence>
<proteinExistence type="inferred from homology"/>
<comment type="caution">
    <text evidence="3">The sequence shown here is derived from an EMBL/GenBank/DDBJ whole genome shotgun (WGS) entry which is preliminary data.</text>
</comment>
<dbReference type="AlphaFoldDB" id="A0A9N9JQM1"/>
<dbReference type="EMBL" id="CAJVPZ010062878">
    <property type="protein sequence ID" value="CAG8792649.1"/>
    <property type="molecule type" value="Genomic_DNA"/>
</dbReference>
<gene>
    <name evidence="3" type="ORF">RFULGI_LOCUS16901</name>
</gene>
<sequence length="147" mass="17294">EVQKRKVHASLAHLEKRILNNHNVPIKELSSTLHLAAGLLVAFSKLEEELVHFIVWIPVYLFSPESIKLGTEVWNWIINEKPTFEQRVMVEIADGWSWTVRHRKGLFSSALKDKNYKLAKDLFEPHLVWIQFLSGRFQAFRYRSNEL</sequence>
<evidence type="ECO:0000313" key="4">
    <source>
        <dbReference type="Proteomes" id="UP000789396"/>
    </source>
</evidence>
<dbReference type="InterPro" id="IPR045495">
    <property type="entry name" value="PI4K_N"/>
</dbReference>
<evidence type="ECO:0000259" key="2">
    <source>
        <dbReference type="Pfam" id="PF19274"/>
    </source>
</evidence>
<evidence type="ECO:0000256" key="1">
    <source>
        <dbReference type="ARBA" id="ARBA00006209"/>
    </source>
</evidence>
<reference evidence="3" key="1">
    <citation type="submission" date="2021-06" db="EMBL/GenBank/DDBJ databases">
        <authorList>
            <person name="Kallberg Y."/>
            <person name="Tangrot J."/>
            <person name="Rosling A."/>
        </authorList>
    </citation>
    <scope>NUCLEOTIDE SEQUENCE</scope>
    <source>
        <strain evidence="3">IN212</strain>
    </source>
</reference>
<feature type="non-terminal residue" evidence="3">
    <location>
        <position position="1"/>
    </location>
</feature>
<protein>
    <submittedName>
        <fullName evidence="3">6516_t:CDS:1</fullName>
    </submittedName>
</protein>
<dbReference type="Proteomes" id="UP000789396">
    <property type="component" value="Unassembled WGS sequence"/>
</dbReference>